<name>A0A9P1C4N0_9DINO</name>
<feature type="region of interest" description="Disordered" evidence="2">
    <location>
        <begin position="1258"/>
        <end position="1307"/>
    </location>
</feature>
<feature type="coiled-coil region" evidence="1">
    <location>
        <begin position="569"/>
        <end position="596"/>
    </location>
</feature>
<feature type="compositionally biased region" description="Basic and acidic residues" evidence="2">
    <location>
        <begin position="808"/>
        <end position="818"/>
    </location>
</feature>
<comment type="caution">
    <text evidence="3">The sequence shown here is derived from an EMBL/GenBank/DDBJ whole genome shotgun (WGS) entry which is preliminary data.</text>
</comment>
<keyword evidence="1" id="KW-0175">Coiled coil</keyword>
<dbReference type="EMBL" id="CAMXCT020000944">
    <property type="protein sequence ID" value="CAL1138374.1"/>
    <property type="molecule type" value="Genomic_DNA"/>
</dbReference>
<feature type="compositionally biased region" description="Basic and acidic residues" evidence="2">
    <location>
        <begin position="705"/>
        <end position="729"/>
    </location>
</feature>
<reference evidence="4 5" key="2">
    <citation type="submission" date="2024-05" db="EMBL/GenBank/DDBJ databases">
        <authorList>
            <person name="Chen Y."/>
            <person name="Shah S."/>
            <person name="Dougan E. K."/>
            <person name="Thang M."/>
            <person name="Chan C."/>
        </authorList>
    </citation>
    <scope>NUCLEOTIDE SEQUENCE [LARGE SCALE GENOMIC DNA]</scope>
</reference>
<dbReference type="EMBL" id="CAMXCT010000944">
    <property type="protein sequence ID" value="CAI3984999.1"/>
    <property type="molecule type" value="Genomic_DNA"/>
</dbReference>
<dbReference type="EMBL" id="CAMXCT030000944">
    <property type="protein sequence ID" value="CAL4772311.1"/>
    <property type="molecule type" value="Genomic_DNA"/>
</dbReference>
<feature type="compositionally biased region" description="Basic and acidic residues" evidence="2">
    <location>
        <begin position="753"/>
        <end position="792"/>
    </location>
</feature>
<evidence type="ECO:0000313" key="4">
    <source>
        <dbReference type="EMBL" id="CAL4772311.1"/>
    </source>
</evidence>
<feature type="compositionally biased region" description="Basic and acidic residues" evidence="2">
    <location>
        <begin position="639"/>
        <end position="649"/>
    </location>
</feature>
<evidence type="ECO:0000256" key="1">
    <source>
        <dbReference type="SAM" id="Coils"/>
    </source>
</evidence>
<accession>A0A9P1C4N0</accession>
<organism evidence="3">
    <name type="scientific">Cladocopium goreaui</name>
    <dbReference type="NCBI Taxonomy" id="2562237"/>
    <lineage>
        <taxon>Eukaryota</taxon>
        <taxon>Sar</taxon>
        <taxon>Alveolata</taxon>
        <taxon>Dinophyceae</taxon>
        <taxon>Suessiales</taxon>
        <taxon>Symbiodiniaceae</taxon>
        <taxon>Cladocopium</taxon>
    </lineage>
</organism>
<feature type="region of interest" description="Disordered" evidence="2">
    <location>
        <begin position="613"/>
        <end position="649"/>
    </location>
</feature>
<reference evidence="3" key="1">
    <citation type="submission" date="2022-10" db="EMBL/GenBank/DDBJ databases">
        <authorList>
            <person name="Chen Y."/>
            <person name="Dougan E. K."/>
            <person name="Chan C."/>
            <person name="Rhodes N."/>
            <person name="Thang M."/>
        </authorList>
    </citation>
    <scope>NUCLEOTIDE SEQUENCE</scope>
</reference>
<dbReference type="Proteomes" id="UP001152797">
    <property type="component" value="Unassembled WGS sequence"/>
</dbReference>
<protein>
    <submittedName>
        <fullName evidence="3">Uncharacterized protein</fullName>
    </submittedName>
</protein>
<gene>
    <name evidence="3" type="ORF">C1SCF055_LOCUS12490</name>
</gene>
<evidence type="ECO:0000313" key="3">
    <source>
        <dbReference type="EMBL" id="CAI3984999.1"/>
    </source>
</evidence>
<keyword evidence="5" id="KW-1185">Reference proteome</keyword>
<feature type="compositionally biased region" description="Acidic residues" evidence="2">
    <location>
        <begin position="455"/>
        <end position="491"/>
    </location>
</feature>
<proteinExistence type="predicted"/>
<sequence length="1912" mass="213923">MNPLATLARPVDPFIHHPMSRAGCNEARSFAVAVARMCTEVPPSQASLSFLRDEAKIVSDVILPKYKTATTMTLEEYIDTREPSSKRRELQSALQKHKFNFYTAAAWLADFARHYWLPPEGQHPPWLGARALRLIRFRLKIAVEIEELVDLAEGEGRLMPEDLANPGVMASVRARWQRFVWLDDLARMSDVLFRGPIDARHADEMDLRLAQAWRILRFQIPNLVDFAAATQSFRISAVKMAMMLETGRPLEAAAFDAQFQLPDARTLSCLLSLRCDKDDPEELLELYRLVCSKLQVGTTFSDRPVPGTLAIAMARQNMARRAPIATKLFTKVAETQMRQQRTLFVKEDGKEKPEATISCGELNFHVLKPLVEKLEESPGVLGMHSVPHLQKQIKLLYRKFEVPINKPTLKSSAKLAKKFMVLVKRKLQRDQVCRSVLFRKLLALAFASTRANAEEPNDASDLEQVSENEEAPGSDDDDEDAGSDSVEEDQDQPPIEDSQGPSDEPTCDAVDSFDYAGAWDDAPDESPSDNNGELVGEVGDVPLSQPSPDEGELHDHDVVTIEESPMKSVEDMQAQRAEIEAKISELSAQLSTARKMATARTLVLFEKAQALADGTEKASGSSSSSATPTLVLDSLPFGSDDRDTLEMHSTEMDLLAQNLKDMPIGDKTTFVPDAPTVLRRSQLALRSAEGDDDGEAPGSKVKGKGKGDGGEIEVEEGKDQDDLMNHEQDPSAGTNDAEGGDVKKPTQKRKKMTKQDADPKNEKTPAKPPKESKSSKRSVETEEPKEPKERPPKKPRSKDGGMAATFARRVEPSSEHGKAKWHAIREAFVQLIRPNLIKYSKAEDCFWHFVMKKWGEQDVAPQDMPMAAQSLAPEWLATSEAMDEQHALGINDLRIAGMNWSTSWCGQRVVLSACVLLLALNSEFAVFTEAYGFLELFSGHPLPCTMGPSRTALLILAVTAMGGFWFNTQVTAMAPKADKKEKVPSRQWSCSELTDGQSKLLAVKRESLSPEELQKQIKDYECQLASLKKGLQDSISASEDQIREAKKTSAKSKAKPTVVPPTSLKKSGEKHVRSPQKPDQVSPNPGAAKRLRGKQENPDQSQQIEELQANRRMMEELAKLKKEPAVDRATKKNAFKYLQNHLPAQCPPEVQVLPKVNLQRKQLAWHVSDVFVRSNHQDMFVSRITKTLAKTNKLSRRKKRGWYTKEAMSYIKCVIEYCEKPNNVQRMTKNLLCTWRKDRYNKKLKKYLVTYEEGDEELSEDEERHVREDEEVADEMVQHTRLGAARAESESDEDDESEQESKAKQVNTYQKEYEKFARFTDSLLSRSSKLTELISGLEAAFAETGKSDTCSEGIRVKKCLANLEAANEILEEQYEACEVVKLDTVALKNDKTLSDMAKQELQKKIDAQIRTTTSKRLEPEEGFCQAMRTEKWKLPSGPNFDEVLRHCARLIANGAHCKHLVELAQAEVAANPQASETMRVFARIRTADAEVGVHKLFREKGYSCPVRVDDVNLGPGKLEKFPVIKITTWFQHLLDTNRLARQLVGVSSIAKMKPVLKEFWERQRAIRPDHGIFELAENGSLVLESCIPYFSHSDEGRSYKHMPLFVLSSHGALGRGTNAYVRARKHRAPLRRNGMGMNFLGKTWSTNFIFAAVLKTVSMAYPESFDKLITEYAADAHRLLTEGLFAQNGERLWFIHWGTKGDLPALQKLGGFKRSFNNVPKAASSKKACKGVCFLCSAGQEADASTGASAIPFENVSPSAEWVATCSVEPAWELQPSILNDLPLNTKQQIEFFRTDLWHNAHLGLLKHFTASAFVCIVESDLACLPRGSIEVKFSWLTMIYRAYFRTPPYVSEISRDTLNFPASTANPIGKWSKGAASTEMMHFLGHFGKNYILGKTTDPLLLAIAPRLSIK</sequence>
<feature type="region of interest" description="Disordered" evidence="2">
    <location>
        <begin position="451"/>
        <end position="555"/>
    </location>
</feature>
<feature type="region of interest" description="Disordered" evidence="2">
    <location>
        <begin position="1033"/>
        <end position="1103"/>
    </location>
</feature>
<feature type="region of interest" description="Disordered" evidence="2">
    <location>
        <begin position="661"/>
        <end position="819"/>
    </location>
</feature>
<evidence type="ECO:0000313" key="5">
    <source>
        <dbReference type="Proteomes" id="UP001152797"/>
    </source>
</evidence>
<evidence type="ECO:0000256" key="2">
    <source>
        <dbReference type="SAM" id="MobiDB-lite"/>
    </source>
</evidence>